<dbReference type="InterPro" id="IPR006175">
    <property type="entry name" value="YjgF/YER057c/UK114"/>
</dbReference>
<dbReference type="CDD" id="cd00448">
    <property type="entry name" value="YjgF_YER057c_UK114_family"/>
    <property type="match status" value="1"/>
</dbReference>
<gene>
    <name evidence="1" type="ORF">SAMN05216564_10710</name>
</gene>
<dbReference type="InterPro" id="IPR035959">
    <property type="entry name" value="RutC-like_sf"/>
</dbReference>
<evidence type="ECO:0000313" key="1">
    <source>
        <dbReference type="EMBL" id="SDY61572.1"/>
    </source>
</evidence>
<proteinExistence type="predicted"/>
<name>A0A1H3LAY6_9EURY</name>
<evidence type="ECO:0000313" key="2">
    <source>
        <dbReference type="Proteomes" id="UP000199079"/>
    </source>
</evidence>
<accession>A0A1H3LAY6</accession>
<dbReference type="AlphaFoldDB" id="A0A1H3LAY6"/>
<organism evidence="1 2">
    <name type="scientific">Halopenitus persicus</name>
    <dbReference type="NCBI Taxonomy" id="1048396"/>
    <lineage>
        <taxon>Archaea</taxon>
        <taxon>Methanobacteriati</taxon>
        <taxon>Methanobacteriota</taxon>
        <taxon>Stenosarchaea group</taxon>
        <taxon>Halobacteria</taxon>
        <taxon>Halobacteriales</taxon>
        <taxon>Haloferacaceae</taxon>
        <taxon>Halopenitus</taxon>
    </lineage>
</organism>
<protein>
    <submittedName>
        <fullName evidence="1">Enamine deaminase RidA, house cleaning of reactive enamine intermediates, YjgF/YER057c/UK114 family</fullName>
    </submittedName>
</protein>
<dbReference type="PANTHER" id="PTHR43857">
    <property type="entry name" value="BLR7761 PROTEIN"/>
    <property type="match status" value="1"/>
</dbReference>
<dbReference type="SUPFAM" id="SSF55298">
    <property type="entry name" value="YjgF-like"/>
    <property type="match status" value="1"/>
</dbReference>
<dbReference type="EMBL" id="FNPC01000007">
    <property type="protein sequence ID" value="SDY61572.1"/>
    <property type="molecule type" value="Genomic_DNA"/>
</dbReference>
<keyword evidence="2" id="KW-1185">Reference proteome</keyword>
<dbReference type="Pfam" id="PF01042">
    <property type="entry name" value="Ribonuc_L-PSP"/>
    <property type="match status" value="1"/>
</dbReference>
<dbReference type="PANTHER" id="PTHR43857:SF1">
    <property type="entry name" value="YJGH FAMILY PROTEIN"/>
    <property type="match status" value="1"/>
</dbReference>
<dbReference type="Gene3D" id="3.30.1330.40">
    <property type="entry name" value="RutC-like"/>
    <property type="match status" value="1"/>
</dbReference>
<sequence>MKALIVTRYAINPPELKDARDIGYNHAIIDEKTFYMAGQVAMNSDSEIIGDDIETQARKTYENVEILLDTVGKTFDDVAKVTTHIVDPVERYYNGYKSVYWERFTEPYPCHTVLGHDQLAHEDYLVEIEVEVPITDADIEALTPNGDSIRIV</sequence>
<dbReference type="Proteomes" id="UP000199079">
    <property type="component" value="Unassembled WGS sequence"/>
</dbReference>
<reference evidence="2" key="1">
    <citation type="submission" date="2016-10" db="EMBL/GenBank/DDBJ databases">
        <authorList>
            <person name="Varghese N."/>
            <person name="Submissions S."/>
        </authorList>
    </citation>
    <scope>NUCLEOTIDE SEQUENCE [LARGE SCALE GENOMIC DNA]</scope>
    <source>
        <strain evidence="2">DC30,IBRC 10041,KCTC 4046</strain>
    </source>
</reference>